<keyword evidence="2" id="KW-0547">Nucleotide-binding</keyword>
<comment type="caution">
    <text evidence="5">The sequence shown here is derived from an EMBL/GenBank/DDBJ whole genome shotgun (WGS) entry which is preliminary data.</text>
</comment>
<feature type="domain" description="Bacterial type II secretion system protein E" evidence="4">
    <location>
        <begin position="384"/>
        <end position="398"/>
    </location>
</feature>
<evidence type="ECO:0000259" key="4">
    <source>
        <dbReference type="PROSITE" id="PS00662"/>
    </source>
</evidence>
<evidence type="ECO:0000313" key="5">
    <source>
        <dbReference type="EMBL" id="MCA9377011.1"/>
    </source>
</evidence>
<dbReference type="PANTHER" id="PTHR30258:SF1">
    <property type="entry name" value="PROTEIN TRANSPORT PROTEIN HOFB HOMOLOG"/>
    <property type="match status" value="1"/>
</dbReference>
<evidence type="ECO:0000256" key="3">
    <source>
        <dbReference type="ARBA" id="ARBA00022840"/>
    </source>
</evidence>
<dbReference type="Pfam" id="PF00437">
    <property type="entry name" value="T2SSE"/>
    <property type="match status" value="1"/>
</dbReference>
<dbReference type="CDD" id="cd01129">
    <property type="entry name" value="PulE-GspE-like"/>
    <property type="match status" value="1"/>
</dbReference>
<evidence type="ECO:0000256" key="1">
    <source>
        <dbReference type="ARBA" id="ARBA00006611"/>
    </source>
</evidence>
<dbReference type="PANTHER" id="PTHR30258">
    <property type="entry name" value="TYPE II SECRETION SYSTEM PROTEIN GSPE-RELATED"/>
    <property type="match status" value="1"/>
</dbReference>
<dbReference type="Gene3D" id="3.30.450.90">
    <property type="match status" value="1"/>
</dbReference>
<dbReference type="GO" id="GO:0016887">
    <property type="term" value="F:ATP hydrolysis activity"/>
    <property type="evidence" value="ECO:0007669"/>
    <property type="project" value="TreeGrafter"/>
</dbReference>
<dbReference type="FunFam" id="3.30.450.90:FF:000001">
    <property type="entry name" value="Type II secretion system ATPase GspE"/>
    <property type="match status" value="1"/>
</dbReference>
<dbReference type="PROSITE" id="PS00662">
    <property type="entry name" value="T2SP_E"/>
    <property type="match status" value="1"/>
</dbReference>
<comment type="similarity">
    <text evidence="1">Belongs to the GSP E family.</text>
</comment>
<name>A0A955KYB4_9BACT</name>
<dbReference type="SUPFAM" id="SSF160246">
    <property type="entry name" value="EspE N-terminal domain-like"/>
    <property type="match status" value="1"/>
</dbReference>
<dbReference type="EMBL" id="JAGQLN010000014">
    <property type="protein sequence ID" value="MCA9377011.1"/>
    <property type="molecule type" value="Genomic_DNA"/>
</dbReference>
<dbReference type="Pfam" id="PF05157">
    <property type="entry name" value="MshEN"/>
    <property type="match status" value="1"/>
</dbReference>
<dbReference type="InterPro" id="IPR001482">
    <property type="entry name" value="T2SS/T4SS_dom"/>
</dbReference>
<protein>
    <submittedName>
        <fullName evidence="5">Type II/IV secretion system protein</fullName>
    </submittedName>
</protein>
<gene>
    <name evidence="5" type="ORF">KC685_03770</name>
</gene>
<evidence type="ECO:0000256" key="2">
    <source>
        <dbReference type="ARBA" id="ARBA00022741"/>
    </source>
</evidence>
<dbReference type="InterPro" id="IPR007831">
    <property type="entry name" value="T2SS_GspE_N"/>
</dbReference>
<dbReference type="Proteomes" id="UP000741282">
    <property type="component" value="Unassembled WGS sequence"/>
</dbReference>
<keyword evidence="3" id="KW-0067">ATP-binding</keyword>
<dbReference type="AlphaFoldDB" id="A0A955KYB4"/>
<dbReference type="Gene3D" id="3.30.300.160">
    <property type="entry name" value="Type II secretion system, protein E, N-terminal domain"/>
    <property type="match status" value="1"/>
</dbReference>
<reference evidence="5" key="1">
    <citation type="submission" date="2020-04" db="EMBL/GenBank/DDBJ databases">
        <authorList>
            <person name="Zhang T."/>
        </authorList>
    </citation>
    <scope>NUCLEOTIDE SEQUENCE</scope>
    <source>
        <strain evidence="5">HKST-UBA17</strain>
    </source>
</reference>
<accession>A0A955KYB4</accession>
<proteinExistence type="inferred from homology"/>
<dbReference type="SUPFAM" id="SSF52540">
    <property type="entry name" value="P-loop containing nucleoside triphosphate hydrolases"/>
    <property type="match status" value="1"/>
</dbReference>
<sequence length="604" mass="66271">MNSTRLVDYFENIAKITKEQADEVRVELTTSSKSEEALLLEKGFVGSEDVARAKSEMFNIPYVDLKTIQLEDSVFSSVSVEKLKRYHAVPFQKAGHVIKVAMSDPFDIQAIQALENLLKPKHGGRVLVHIATREGVDFILDSNIGGLISSEVSDALEDVDMPVTELEETPDDTFDSIKLQNAPVARIVNSILQYAIKSQASDIHIEPQETQMRIRFRIHGVMVEKLVLPKNLKDPVVARLKIMSELKIDEKRVPQDGRLQIKSGDLKFDVRVSTLPSINGEKVVMRLLDGSQGVPALETSGLRGTGYQLFVEGLSATNGIILVTGPTGSGKTRTLAGALSRLNDPKVNIITVENPVEIRIPGVTQVQVNPQAGLTFALGLRSILRQDPDIIMVGEIRDEETAHLAVEASLTGHLVLATLHTNSAAAAIPRLLDMGIENYLLASTMRISMAQRLPRRICRECMVATPSSPEVLANIKEVLGSIKNLDIVAYLSQLAQQAGKEGAPDHLQQMKAPDTAPDGTPQIYLYHGNGCQRCNGTGYQGRIGIFEVMKIDHNINDMIMKKSTDRDMEQAAIDSGMITMIQDGYLKAIEGLTSIEEVLRVSKE</sequence>
<dbReference type="GO" id="GO:0005886">
    <property type="term" value="C:plasma membrane"/>
    <property type="evidence" value="ECO:0007669"/>
    <property type="project" value="TreeGrafter"/>
</dbReference>
<organism evidence="5 6">
    <name type="scientific">Candidatus Dojkabacteria bacterium</name>
    <dbReference type="NCBI Taxonomy" id="2099670"/>
    <lineage>
        <taxon>Bacteria</taxon>
        <taxon>Candidatus Dojkabacteria</taxon>
    </lineage>
</organism>
<dbReference type="Gene3D" id="3.40.50.300">
    <property type="entry name" value="P-loop containing nucleotide triphosphate hydrolases"/>
    <property type="match status" value="1"/>
</dbReference>
<dbReference type="InterPro" id="IPR037257">
    <property type="entry name" value="T2SS_E_N_sf"/>
</dbReference>
<reference evidence="5" key="2">
    <citation type="journal article" date="2021" name="Microbiome">
        <title>Successional dynamics and alternative stable states in a saline activated sludge microbial community over 9 years.</title>
        <authorList>
            <person name="Wang Y."/>
            <person name="Ye J."/>
            <person name="Ju F."/>
            <person name="Liu L."/>
            <person name="Boyd J.A."/>
            <person name="Deng Y."/>
            <person name="Parks D.H."/>
            <person name="Jiang X."/>
            <person name="Yin X."/>
            <person name="Woodcroft B.J."/>
            <person name="Tyson G.W."/>
            <person name="Hugenholtz P."/>
            <person name="Polz M.F."/>
            <person name="Zhang T."/>
        </authorList>
    </citation>
    <scope>NUCLEOTIDE SEQUENCE</scope>
    <source>
        <strain evidence="5">HKST-UBA17</strain>
    </source>
</reference>
<dbReference type="InterPro" id="IPR027417">
    <property type="entry name" value="P-loop_NTPase"/>
</dbReference>
<dbReference type="GO" id="GO:0005524">
    <property type="term" value="F:ATP binding"/>
    <property type="evidence" value="ECO:0007669"/>
    <property type="project" value="UniProtKB-KW"/>
</dbReference>
<evidence type="ECO:0000313" key="6">
    <source>
        <dbReference type="Proteomes" id="UP000741282"/>
    </source>
</evidence>